<sequence length="91" mass="10556">MGHEVRVMTAPEQDLRRRLRRSWDDAEADMSRRSAPADMRSPEASGYAPDQERWLCVGAVSAAELRRGGLWWQPMTQWLIPFSPIKHHNEL</sequence>
<name>A0A8X6UUK5_NEPPI</name>
<proteinExistence type="predicted"/>
<dbReference type="AlphaFoldDB" id="A0A8X6UUK5"/>
<keyword evidence="3" id="KW-1185">Reference proteome</keyword>
<feature type="region of interest" description="Disordered" evidence="1">
    <location>
        <begin position="18"/>
        <end position="46"/>
    </location>
</feature>
<dbReference type="Proteomes" id="UP000887013">
    <property type="component" value="Unassembled WGS sequence"/>
</dbReference>
<feature type="compositionally biased region" description="Basic and acidic residues" evidence="1">
    <location>
        <begin position="18"/>
        <end position="32"/>
    </location>
</feature>
<reference evidence="2" key="1">
    <citation type="submission" date="2020-08" db="EMBL/GenBank/DDBJ databases">
        <title>Multicomponent nature underlies the extraordinary mechanical properties of spider dragline silk.</title>
        <authorList>
            <person name="Kono N."/>
            <person name="Nakamura H."/>
            <person name="Mori M."/>
            <person name="Yoshida Y."/>
            <person name="Ohtoshi R."/>
            <person name="Malay A.D."/>
            <person name="Moran D.A.P."/>
            <person name="Tomita M."/>
            <person name="Numata K."/>
            <person name="Arakawa K."/>
        </authorList>
    </citation>
    <scope>NUCLEOTIDE SEQUENCE</scope>
</reference>
<comment type="caution">
    <text evidence="2">The sequence shown here is derived from an EMBL/GenBank/DDBJ whole genome shotgun (WGS) entry which is preliminary data.</text>
</comment>
<dbReference type="EMBL" id="BMAW01132837">
    <property type="protein sequence ID" value="GFU45208.1"/>
    <property type="molecule type" value="Genomic_DNA"/>
</dbReference>
<evidence type="ECO:0000313" key="2">
    <source>
        <dbReference type="EMBL" id="GFU45208.1"/>
    </source>
</evidence>
<evidence type="ECO:0000313" key="3">
    <source>
        <dbReference type="Proteomes" id="UP000887013"/>
    </source>
</evidence>
<evidence type="ECO:0000256" key="1">
    <source>
        <dbReference type="SAM" id="MobiDB-lite"/>
    </source>
</evidence>
<accession>A0A8X6UUK5</accession>
<protein>
    <submittedName>
        <fullName evidence="2">Uncharacterized protein</fullName>
    </submittedName>
</protein>
<organism evidence="2 3">
    <name type="scientific">Nephila pilipes</name>
    <name type="common">Giant wood spider</name>
    <name type="synonym">Nephila maculata</name>
    <dbReference type="NCBI Taxonomy" id="299642"/>
    <lineage>
        <taxon>Eukaryota</taxon>
        <taxon>Metazoa</taxon>
        <taxon>Ecdysozoa</taxon>
        <taxon>Arthropoda</taxon>
        <taxon>Chelicerata</taxon>
        <taxon>Arachnida</taxon>
        <taxon>Araneae</taxon>
        <taxon>Araneomorphae</taxon>
        <taxon>Entelegynae</taxon>
        <taxon>Araneoidea</taxon>
        <taxon>Nephilidae</taxon>
        <taxon>Nephila</taxon>
    </lineage>
</organism>
<gene>
    <name evidence="2" type="ORF">NPIL_472811</name>
</gene>